<keyword evidence="3" id="KW-1185">Reference proteome</keyword>
<feature type="transmembrane region" description="Helical" evidence="1">
    <location>
        <begin position="34"/>
        <end position="55"/>
    </location>
</feature>
<keyword evidence="1" id="KW-0472">Membrane</keyword>
<evidence type="ECO:0000313" key="2">
    <source>
        <dbReference type="EMBL" id="PYG89534.1"/>
    </source>
</evidence>
<organism evidence="2 3">
    <name type="scientific">Ruminiclostridium sufflavum DSM 19573</name>
    <dbReference type="NCBI Taxonomy" id="1121337"/>
    <lineage>
        <taxon>Bacteria</taxon>
        <taxon>Bacillati</taxon>
        <taxon>Bacillota</taxon>
        <taxon>Clostridia</taxon>
        <taxon>Eubacteriales</taxon>
        <taxon>Oscillospiraceae</taxon>
        <taxon>Ruminiclostridium</taxon>
    </lineage>
</organism>
<proteinExistence type="predicted"/>
<evidence type="ECO:0000313" key="3">
    <source>
        <dbReference type="Proteomes" id="UP000248132"/>
    </source>
</evidence>
<comment type="caution">
    <text evidence="2">The sequence shown here is derived from an EMBL/GenBank/DDBJ whole genome shotgun (WGS) entry which is preliminary data.</text>
</comment>
<feature type="transmembrane region" description="Helical" evidence="1">
    <location>
        <begin position="90"/>
        <end position="112"/>
    </location>
</feature>
<evidence type="ECO:0000256" key="1">
    <source>
        <dbReference type="SAM" id="Phobius"/>
    </source>
</evidence>
<keyword evidence="1" id="KW-1133">Transmembrane helix</keyword>
<keyword evidence="1" id="KW-0812">Transmembrane</keyword>
<accession>A0A318XSH9</accession>
<dbReference type="EMBL" id="QKMR01000003">
    <property type="protein sequence ID" value="PYG89534.1"/>
    <property type="molecule type" value="Genomic_DNA"/>
</dbReference>
<dbReference type="AlphaFoldDB" id="A0A318XSH9"/>
<dbReference type="Proteomes" id="UP000248132">
    <property type="component" value="Unassembled WGS sequence"/>
</dbReference>
<sequence>MKFFIKRVCILYFVLICVCFLTKGQKIPMIVALSLGTFFSLLRFGLLETMINYMCRSGNKTLTIVASLMIYVFGLLVIGITTVFALNFGVYTFIAALAGSLSIVIVTVINAVTEALGITKNRFGEVI</sequence>
<name>A0A318XSH9_9FIRM</name>
<gene>
    <name evidence="2" type="ORF">LY28_00753</name>
</gene>
<reference evidence="2 3" key="1">
    <citation type="submission" date="2018-06" db="EMBL/GenBank/DDBJ databases">
        <title>Genomic Encyclopedia of Type Strains, Phase I: the one thousand microbial genomes (KMG-I) project.</title>
        <authorList>
            <person name="Kyrpides N."/>
        </authorList>
    </citation>
    <scope>NUCLEOTIDE SEQUENCE [LARGE SCALE GENOMIC DNA]</scope>
    <source>
        <strain evidence="2 3">DSM 19573</strain>
    </source>
</reference>
<feature type="transmembrane region" description="Helical" evidence="1">
    <location>
        <begin position="62"/>
        <end position="84"/>
    </location>
</feature>
<protein>
    <submittedName>
        <fullName evidence="2">Uncharacterized protein</fullName>
    </submittedName>
</protein>